<accession>A0ACB9B9H7</accession>
<evidence type="ECO:0000313" key="1">
    <source>
        <dbReference type="EMBL" id="KAI3718406.1"/>
    </source>
</evidence>
<protein>
    <submittedName>
        <fullName evidence="1">Uncharacterized protein</fullName>
    </submittedName>
</protein>
<sequence length="196" mass="22655">MSRPSFIKSHLHRSLDNNNNDEILLALLGGNSYFPFDVSAHLSRSPNLDFPNLIKFPDNPPLYADTLTFFGPVNGLISFCFRTSVDFVIQIWNPSLSPVLTLPPFNGLDWFLFDDSTHELHFRFRTSSQSLRRTRNDFSGFQFFNSILGMFHVMFLFCFFWLSVLDMISLIVFVTFFMPTKCSTKFSNKARVIHGI</sequence>
<organism evidence="1 2">
    <name type="scientific">Arctium lappa</name>
    <name type="common">Greater burdock</name>
    <name type="synonym">Lappa major</name>
    <dbReference type="NCBI Taxonomy" id="4217"/>
    <lineage>
        <taxon>Eukaryota</taxon>
        <taxon>Viridiplantae</taxon>
        <taxon>Streptophyta</taxon>
        <taxon>Embryophyta</taxon>
        <taxon>Tracheophyta</taxon>
        <taxon>Spermatophyta</taxon>
        <taxon>Magnoliopsida</taxon>
        <taxon>eudicotyledons</taxon>
        <taxon>Gunneridae</taxon>
        <taxon>Pentapetalae</taxon>
        <taxon>asterids</taxon>
        <taxon>campanulids</taxon>
        <taxon>Asterales</taxon>
        <taxon>Asteraceae</taxon>
        <taxon>Carduoideae</taxon>
        <taxon>Cardueae</taxon>
        <taxon>Arctiinae</taxon>
        <taxon>Arctium</taxon>
    </lineage>
</organism>
<reference evidence="1 2" key="2">
    <citation type="journal article" date="2022" name="Mol. Ecol. Resour.">
        <title>The genomes of chicory, endive, great burdock and yacon provide insights into Asteraceae paleo-polyploidization history and plant inulin production.</title>
        <authorList>
            <person name="Fan W."/>
            <person name="Wang S."/>
            <person name="Wang H."/>
            <person name="Wang A."/>
            <person name="Jiang F."/>
            <person name="Liu H."/>
            <person name="Zhao H."/>
            <person name="Xu D."/>
            <person name="Zhang Y."/>
        </authorList>
    </citation>
    <scope>NUCLEOTIDE SEQUENCE [LARGE SCALE GENOMIC DNA]</scope>
    <source>
        <strain evidence="2">cv. Niubang</strain>
    </source>
</reference>
<proteinExistence type="predicted"/>
<comment type="caution">
    <text evidence="1">The sequence shown here is derived from an EMBL/GenBank/DDBJ whole genome shotgun (WGS) entry which is preliminary data.</text>
</comment>
<reference evidence="2" key="1">
    <citation type="journal article" date="2022" name="Mol. Ecol. Resour.">
        <title>The genomes of chicory, endive, great burdock and yacon provide insights into Asteraceae palaeo-polyploidization history and plant inulin production.</title>
        <authorList>
            <person name="Fan W."/>
            <person name="Wang S."/>
            <person name="Wang H."/>
            <person name="Wang A."/>
            <person name="Jiang F."/>
            <person name="Liu H."/>
            <person name="Zhao H."/>
            <person name="Xu D."/>
            <person name="Zhang Y."/>
        </authorList>
    </citation>
    <scope>NUCLEOTIDE SEQUENCE [LARGE SCALE GENOMIC DNA]</scope>
    <source>
        <strain evidence="2">cv. Niubang</strain>
    </source>
</reference>
<keyword evidence="2" id="KW-1185">Reference proteome</keyword>
<dbReference type="Proteomes" id="UP001055879">
    <property type="component" value="Linkage Group LG06"/>
</dbReference>
<name>A0ACB9B9H7_ARCLA</name>
<dbReference type="EMBL" id="CM042052">
    <property type="protein sequence ID" value="KAI3718406.1"/>
    <property type="molecule type" value="Genomic_DNA"/>
</dbReference>
<evidence type="ECO:0000313" key="2">
    <source>
        <dbReference type="Proteomes" id="UP001055879"/>
    </source>
</evidence>
<gene>
    <name evidence="1" type="ORF">L6452_19275</name>
</gene>